<dbReference type="InterPro" id="IPR003388">
    <property type="entry name" value="Reticulon"/>
</dbReference>
<dbReference type="Proteomes" id="UP000019374">
    <property type="component" value="Unassembled WGS sequence"/>
</dbReference>
<dbReference type="Pfam" id="PF02453">
    <property type="entry name" value="Reticulon"/>
    <property type="match status" value="1"/>
</dbReference>
<gene>
    <name evidence="10" type="ORF">OCS_00697</name>
</gene>
<feature type="domain" description="Reticulon" evidence="9">
    <location>
        <begin position="3"/>
        <end position="136"/>
    </location>
</feature>
<feature type="region of interest" description="Disordered" evidence="6">
    <location>
        <begin position="163"/>
        <end position="230"/>
    </location>
</feature>
<feature type="signal peptide" evidence="8">
    <location>
        <begin position="1"/>
        <end position="18"/>
    </location>
</feature>
<evidence type="ECO:0000259" key="9">
    <source>
        <dbReference type="Pfam" id="PF02453"/>
    </source>
</evidence>
<keyword evidence="4 7" id="KW-1133">Transmembrane helix</keyword>
<comment type="subcellular location">
    <subcellularLocation>
        <location evidence="1">Endoplasmic reticulum membrane</location>
        <topology evidence="1">Multi-pass membrane protein</topology>
    </subcellularLocation>
</comment>
<evidence type="ECO:0000256" key="3">
    <source>
        <dbReference type="ARBA" id="ARBA00022824"/>
    </source>
</evidence>
<dbReference type="GO" id="GO:0005789">
    <property type="term" value="C:endoplasmic reticulum membrane"/>
    <property type="evidence" value="ECO:0007669"/>
    <property type="project" value="UniProtKB-SubCell"/>
</dbReference>
<feature type="transmembrane region" description="Helical" evidence="7">
    <location>
        <begin position="89"/>
        <end position="106"/>
    </location>
</feature>
<proteinExistence type="predicted"/>
<reference evidence="10 11" key="1">
    <citation type="journal article" date="2013" name="Chin. Sci. Bull.">
        <title>Genome survey uncovers the secrets of sex and lifestyle in caterpillar fungus.</title>
        <authorList>
            <person name="Hu X."/>
            <person name="Zhang Y."/>
            <person name="Xiao G."/>
            <person name="Zheng P."/>
            <person name="Xia Y."/>
            <person name="Zhang X."/>
            <person name="St Leger R.J."/>
            <person name="Liu X."/>
            <person name="Wang C."/>
        </authorList>
    </citation>
    <scope>NUCLEOTIDE SEQUENCE [LARGE SCALE GENOMIC DNA]</scope>
    <source>
        <strain evidence="11">Co18 / CGMCC 3.14243</strain>
        <tissue evidence="10">Fruit-body</tissue>
    </source>
</reference>
<evidence type="ECO:0000256" key="1">
    <source>
        <dbReference type="ARBA" id="ARBA00004477"/>
    </source>
</evidence>
<keyword evidence="8" id="KW-0732">Signal</keyword>
<sequence length="230" mass="24473">MGAISIILGAHFLPLTQLALKAGATILGAISITELASRSFGPNTLLARLRPSEYKKFPESTLNATLKDIHDLIQYAVVQAQRIVLGQDLGKTFVAFLGCTALYWLINAVPVFMLAVLALTSVYIAPILFSVEGREVGRDAMIRAKDVTSTVVENGKTLAQDGAAKTADLSSTARKAGIDPGRRSEDTAQDGKQTAADMCTQARDTASSTPGEVSEKLPDKGTNVMNEFSE</sequence>
<organism evidence="10 11">
    <name type="scientific">Ophiocordyceps sinensis (strain Co18 / CGMCC 3.14243)</name>
    <name type="common">Yarsagumba caterpillar fungus</name>
    <name type="synonym">Hirsutella sinensis</name>
    <dbReference type="NCBI Taxonomy" id="911162"/>
    <lineage>
        <taxon>Eukaryota</taxon>
        <taxon>Fungi</taxon>
        <taxon>Dikarya</taxon>
        <taxon>Ascomycota</taxon>
        <taxon>Pezizomycotina</taxon>
        <taxon>Sordariomycetes</taxon>
        <taxon>Hypocreomycetidae</taxon>
        <taxon>Hypocreales</taxon>
        <taxon>Ophiocordycipitaceae</taxon>
        <taxon>Ophiocordyceps</taxon>
    </lineage>
</organism>
<evidence type="ECO:0000256" key="8">
    <source>
        <dbReference type="SAM" id="SignalP"/>
    </source>
</evidence>
<feature type="chain" id="PRO_5004606037" evidence="8">
    <location>
        <begin position="19"/>
        <end position="230"/>
    </location>
</feature>
<evidence type="ECO:0000256" key="5">
    <source>
        <dbReference type="ARBA" id="ARBA00023136"/>
    </source>
</evidence>
<evidence type="ECO:0000256" key="6">
    <source>
        <dbReference type="SAM" id="MobiDB-lite"/>
    </source>
</evidence>
<keyword evidence="5 7" id="KW-0472">Membrane</keyword>
<dbReference type="AlphaFoldDB" id="T5ADP3"/>
<dbReference type="eggNOG" id="ENOG502SHFU">
    <property type="taxonomic scope" value="Eukaryota"/>
</dbReference>
<protein>
    <submittedName>
        <fullName evidence="10">Cwl1</fullName>
    </submittedName>
</protein>
<evidence type="ECO:0000256" key="4">
    <source>
        <dbReference type="ARBA" id="ARBA00022989"/>
    </source>
</evidence>
<feature type="compositionally biased region" description="Basic and acidic residues" evidence="6">
    <location>
        <begin position="176"/>
        <end position="186"/>
    </location>
</feature>
<evidence type="ECO:0000313" key="11">
    <source>
        <dbReference type="Proteomes" id="UP000019374"/>
    </source>
</evidence>
<keyword evidence="3" id="KW-0256">Endoplasmic reticulum</keyword>
<evidence type="ECO:0000313" key="10">
    <source>
        <dbReference type="EMBL" id="EQL03580.1"/>
    </source>
</evidence>
<feature type="compositionally biased region" description="Polar residues" evidence="6">
    <location>
        <begin position="202"/>
        <end position="211"/>
    </location>
</feature>
<keyword evidence="2 7" id="KW-0812">Transmembrane</keyword>
<evidence type="ECO:0000256" key="2">
    <source>
        <dbReference type="ARBA" id="ARBA00022692"/>
    </source>
</evidence>
<accession>T5ADP3</accession>
<dbReference type="HOGENOM" id="CLU_1205104_0_0_1"/>
<feature type="transmembrane region" description="Helical" evidence="7">
    <location>
        <begin position="112"/>
        <end position="131"/>
    </location>
</feature>
<evidence type="ECO:0000256" key="7">
    <source>
        <dbReference type="SAM" id="Phobius"/>
    </source>
</evidence>
<name>T5ADP3_OPHSC</name>
<dbReference type="EMBL" id="KE652203">
    <property type="protein sequence ID" value="EQL03580.1"/>
    <property type="molecule type" value="Genomic_DNA"/>
</dbReference>